<evidence type="ECO:0000313" key="2">
    <source>
        <dbReference type="EMBL" id="VVC94219.1"/>
    </source>
</evidence>
<feature type="compositionally biased region" description="Polar residues" evidence="1">
    <location>
        <begin position="444"/>
        <end position="456"/>
    </location>
</feature>
<dbReference type="InterPro" id="IPR000751">
    <property type="entry name" value="MPI_Phosphatase"/>
</dbReference>
<protein>
    <submittedName>
        <fullName evidence="2">Uncharacterized protein</fullName>
    </submittedName>
</protein>
<dbReference type="InterPro" id="IPR036873">
    <property type="entry name" value="Rhodanese-like_dom_sf"/>
</dbReference>
<gene>
    <name evidence="2" type="ORF">LSINAPIS_LOCUS6223</name>
</gene>
<keyword evidence="3" id="KW-1185">Reference proteome</keyword>
<dbReference type="GO" id="GO:0004725">
    <property type="term" value="F:protein tyrosine phosphatase activity"/>
    <property type="evidence" value="ECO:0007669"/>
    <property type="project" value="InterPro"/>
</dbReference>
<accession>A0A5E4Q9B7</accession>
<feature type="compositionally biased region" description="Polar residues" evidence="1">
    <location>
        <begin position="103"/>
        <end position="122"/>
    </location>
</feature>
<feature type="region of interest" description="Disordered" evidence="1">
    <location>
        <begin position="84"/>
        <end position="122"/>
    </location>
</feature>
<organism evidence="2 3">
    <name type="scientific">Leptidea sinapis</name>
    <dbReference type="NCBI Taxonomy" id="189913"/>
    <lineage>
        <taxon>Eukaryota</taxon>
        <taxon>Metazoa</taxon>
        <taxon>Ecdysozoa</taxon>
        <taxon>Arthropoda</taxon>
        <taxon>Hexapoda</taxon>
        <taxon>Insecta</taxon>
        <taxon>Pterygota</taxon>
        <taxon>Neoptera</taxon>
        <taxon>Endopterygota</taxon>
        <taxon>Lepidoptera</taxon>
        <taxon>Glossata</taxon>
        <taxon>Ditrysia</taxon>
        <taxon>Papilionoidea</taxon>
        <taxon>Pieridae</taxon>
        <taxon>Dismorphiinae</taxon>
        <taxon>Leptidea</taxon>
    </lineage>
</organism>
<dbReference type="Proteomes" id="UP000324832">
    <property type="component" value="Unassembled WGS sequence"/>
</dbReference>
<feature type="region of interest" description="Disordered" evidence="1">
    <location>
        <begin position="431"/>
        <end position="480"/>
    </location>
</feature>
<evidence type="ECO:0000313" key="3">
    <source>
        <dbReference type="Proteomes" id="UP000324832"/>
    </source>
</evidence>
<name>A0A5E4Q9B7_9NEOP</name>
<dbReference type="GO" id="GO:1902751">
    <property type="term" value="P:positive regulation of cell cycle G2/M phase transition"/>
    <property type="evidence" value="ECO:0007669"/>
    <property type="project" value="InterPro"/>
</dbReference>
<reference evidence="2 3" key="1">
    <citation type="submission" date="2017-07" db="EMBL/GenBank/DDBJ databases">
        <authorList>
            <person name="Talla V."/>
            <person name="Backstrom N."/>
        </authorList>
    </citation>
    <scope>NUCLEOTIDE SEQUENCE [LARGE SCALE GENOMIC DNA]</scope>
</reference>
<dbReference type="AlphaFoldDB" id="A0A5E4Q9B7"/>
<feature type="compositionally biased region" description="Basic and acidic residues" evidence="1">
    <location>
        <begin position="460"/>
        <end position="478"/>
    </location>
</feature>
<sequence>MYLRLITDNFRINSGNNATKRKQEEALAHNYKIKIKPHSLDFRQSPLNSPKRRVLGEIQNTVRQNLFDDRSPKVHSPLYITESPKQSGFYKNSPVMDRLKSSPDFSQSKSPLQPMQRSPQVLSPRNNIQSRLNQSPTIPMQSPHNFTQGPRYSPPLQPLESPLLKTRILRRSPSKKRTKISKIFEERTKFKMANKENCDLKYNIEEETQDCVFQSYDKKSWSSTKLDFTDAIQPKSEEIFVPDNNCLQLDTEFDELQDLEEEFESQNFDECTKYEIISTDSPNIISEGRTSTRKINSRHLSFGAPLSESETSTSFNKPASRVINFEESFEFTSPPLKKNLSVKKSLKFNETPTKLNFEQSSSSIGSMSISPCSSKRFPSESMSMESGFISELEEPFLDMEEISNSPKISNFNDLLSGQIKESFTQKLGKPLHRSLSFNPEPRTSLFSISEDPQTSKPIKRISEESEINNKRRRSEDTPQRPVLHRAFSESNAYIMLKNLNAIFYFFIKLAASSEELIGDFSSPFVLPVVDGNHSDLKSITSDTLAALLDGEYEHSVTDYKVTYTGSHLQ</sequence>
<dbReference type="PRINTS" id="PR00716">
    <property type="entry name" value="MPIPHPHTASE"/>
</dbReference>
<proteinExistence type="predicted"/>
<dbReference type="Gene3D" id="3.40.250.10">
    <property type="entry name" value="Rhodanese-like domain"/>
    <property type="match status" value="1"/>
</dbReference>
<dbReference type="EMBL" id="FZQP02001904">
    <property type="protein sequence ID" value="VVC94219.1"/>
    <property type="molecule type" value="Genomic_DNA"/>
</dbReference>
<evidence type="ECO:0000256" key="1">
    <source>
        <dbReference type="SAM" id="MobiDB-lite"/>
    </source>
</evidence>